<gene>
    <name evidence="13" type="ORF">DAPPUDRAFT_299730</name>
</gene>
<dbReference type="AlphaFoldDB" id="E9GBE9"/>
<comment type="subcellular location">
    <subcellularLocation>
        <location evidence="1">Membrane</location>
        <topology evidence="1">Multi-pass membrane protein</topology>
    </subcellularLocation>
</comment>
<feature type="transmembrane region" description="Helical" evidence="11">
    <location>
        <begin position="265"/>
        <end position="285"/>
    </location>
</feature>
<dbReference type="InParanoid" id="E9GBE9"/>
<keyword evidence="6 11" id="KW-0472">Membrane</keyword>
<dbReference type="PANTHER" id="PTHR24235">
    <property type="entry name" value="NEUROPEPTIDE Y RECEPTOR"/>
    <property type="match status" value="1"/>
</dbReference>
<dbReference type="SMART" id="SM01381">
    <property type="entry name" value="7TM_GPCR_Srsx"/>
    <property type="match status" value="1"/>
</dbReference>
<dbReference type="OMA" id="DEGMWIS"/>
<dbReference type="EMBL" id="GL732538">
    <property type="protein sequence ID" value="EFX83169.1"/>
    <property type="molecule type" value="Genomic_DNA"/>
</dbReference>
<evidence type="ECO:0000256" key="2">
    <source>
        <dbReference type="ARBA" id="ARBA00010663"/>
    </source>
</evidence>
<dbReference type="PROSITE" id="PS50262">
    <property type="entry name" value="G_PROTEIN_RECEP_F1_2"/>
    <property type="match status" value="1"/>
</dbReference>
<organism evidence="13 14">
    <name type="scientific">Daphnia pulex</name>
    <name type="common">Water flea</name>
    <dbReference type="NCBI Taxonomy" id="6669"/>
    <lineage>
        <taxon>Eukaryota</taxon>
        <taxon>Metazoa</taxon>
        <taxon>Ecdysozoa</taxon>
        <taxon>Arthropoda</taxon>
        <taxon>Crustacea</taxon>
        <taxon>Branchiopoda</taxon>
        <taxon>Diplostraca</taxon>
        <taxon>Cladocera</taxon>
        <taxon>Anomopoda</taxon>
        <taxon>Daphniidae</taxon>
        <taxon>Daphnia</taxon>
    </lineage>
</organism>
<evidence type="ECO:0000256" key="5">
    <source>
        <dbReference type="ARBA" id="ARBA00023040"/>
    </source>
</evidence>
<dbReference type="GO" id="GO:0004983">
    <property type="term" value="F:neuropeptide Y receptor activity"/>
    <property type="evidence" value="ECO:0007669"/>
    <property type="project" value="InterPro"/>
</dbReference>
<evidence type="ECO:0000256" key="7">
    <source>
        <dbReference type="ARBA" id="ARBA00023170"/>
    </source>
</evidence>
<evidence type="ECO:0000256" key="4">
    <source>
        <dbReference type="ARBA" id="ARBA00022989"/>
    </source>
</evidence>
<protein>
    <submittedName>
        <fullName evidence="13">NPFG-protein-coupled receptor</fullName>
    </submittedName>
</protein>
<dbReference type="PROSITE" id="PS00237">
    <property type="entry name" value="G_PROTEIN_RECEP_F1_1"/>
    <property type="match status" value="1"/>
</dbReference>
<evidence type="ECO:0000259" key="12">
    <source>
        <dbReference type="PROSITE" id="PS50262"/>
    </source>
</evidence>
<dbReference type="GO" id="GO:0016020">
    <property type="term" value="C:membrane"/>
    <property type="evidence" value="ECO:0007669"/>
    <property type="project" value="UniProtKB-SubCell"/>
</dbReference>
<dbReference type="Proteomes" id="UP000000305">
    <property type="component" value="Unassembled WGS sequence"/>
</dbReference>
<dbReference type="FunCoup" id="E9GBE9">
    <property type="interactions" value="101"/>
</dbReference>
<keyword evidence="7 9" id="KW-0675">Receptor</keyword>
<keyword evidence="14" id="KW-1185">Reference proteome</keyword>
<feature type="transmembrane region" description="Helical" evidence="11">
    <location>
        <begin position="212"/>
        <end position="231"/>
    </location>
</feature>
<dbReference type="Gene3D" id="1.20.1070.10">
    <property type="entry name" value="Rhodopsin 7-helix transmembrane proteins"/>
    <property type="match status" value="1"/>
</dbReference>
<dbReference type="PhylomeDB" id="E9GBE9"/>
<feature type="transmembrane region" description="Helical" evidence="11">
    <location>
        <begin position="132"/>
        <end position="152"/>
    </location>
</feature>
<dbReference type="InterPro" id="IPR017452">
    <property type="entry name" value="GPCR_Rhodpsn_7TM"/>
</dbReference>
<keyword evidence="8 9" id="KW-0807">Transducer</keyword>
<evidence type="ECO:0000256" key="3">
    <source>
        <dbReference type="ARBA" id="ARBA00022692"/>
    </source>
</evidence>
<dbReference type="Pfam" id="PF00001">
    <property type="entry name" value="7tm_1"/>
    <property type="match status" value="1"/>
</dbReference>
<evidence type="ECO:0000313" key="14">
    <source>
        <dbReference type="Proteomes" id="UP000000305"/>
    </source>
</evidence>
<keyword evidence="5 9" id="KW-0297">G-protein coupled receptor</keyword>
<dbReference type="SUPFAM" id="SSF81321">
    <property type="entry name" value="Family A G protein-coupled receptor-like"/>
    <property type="match status" value="1"/>
</dbReference>
<evidence type="ECO:0000256" key="6">
    <source>
        <dbReference type="ARBA" id="ARBA00023136"/>
    </source>
</evidence>
<evidence type="ECO:0000313" key="13">
    <source>
        <dbReference type="EMBL" id="EFX83169.1"/>
    </source>
</evidence>
<dbReference type="PRINTS" id="PR00237">
    <property type="entry name" value="GPCRRHODOPSN"/>
</dbReference>
<feature type="compositionally biased region" description="Polar residues" evidence="10">
    <location>
        <begin position="7"/>
        <end position="19"/>
    </location>
</feature>
<dbReference type="eggNOG" id="KOG3656">
    <property type="taxonomic scope" value="Eukaryota"/>
</dbReference>
<name>E9GBE9_DAPPU</name>
<proteinExistence type="inferred from homology"/>
<feature type="transmembrane region" description="Helical" evidence="11">
    <location>
        <begin position="92"/>
        <end position="120"/>
    </location>
</feature>
<sequence length="532" mass="57607">MDEGMWISSTGSTMTSDPAGSSSDGLMLLSDPTSIFFNSTWPFPEMSDDNGTATGKTNNNRSSGTVLTAFGDMELDLSVIERFRSNRRVNDVAFFCLVAAYCLLIIFGTIGNSLVVYVVACQPAMRTARNVFVVNLAISDLLLCLITMPLTLMEIRSYTWPLGNSPVSCKMVGSLQAVSIFVSTLSITAIALDRYQLIVYPTKKSFQLTGALLALGGIWILGVVLALPLFIVRTLQHHDIPIPNSPISSVDYCLEEWPNERGRSLYSIGSILIQYALPIITVSVAHARICNKLQNSAVMTAKDSAVTADGRAAAREEKLRKTNTLLVAIAIIFTICWLPMNTFNVVVDTWNVFGDDTETMLIAYAVCHMVGMSSACANPLLYGWLNDNFRKEFHKIGTSFVARSKNNRATTQSMRQRAKMVVQQQTATSKRPDSKAVGLPLSPERPAVDGAGSFHVGSPAGAAVMPGASTAVTMLPSPTTGLLSSHYRTEVTVVTHLVPDPSPTPTPCPAVTVYHRVNEINSTASSPPEQHL</sequence>
<reference evidence="13 14" key="1">
    <citation type="journal article" date="2011" name="Science">
        <title>The ecoresponsive genome of Daphnia pulex.</title>
        <authorList>
            <person name="Colbourne J.K."/>
            <person name="Pfrender M.E."/>
            <person name="Gilbert D."/>
            <person name="Thomas W.K."/>
            <person name="Tucker A."/>
            <person name="Oakley T.H."/>
            <person name="Tokishita S."/>
            <person name="Aerts A."/>
            <person name="Arnold G.J."/>
            <person name="Basu M.K."/>
            <person name="Bauer D.J."/>
            <person name="Caceres C.E."/>
            <person name="Carmel L."/>
            <person name="Casola C."/>
            <person name="Choi J.H."/>
            <person name="Detter J.C."/>
            <person name="Dong Q."/>
            <person name="Dusheyko S."/>
            <person name="Eads B.D."/>
            <person name="Frohlich T."/>
            <person name="Geiler-Samerotte K.A."/>
            <person name="Gerlach D."/>
            <person name="Hatcher P."/>
            <person name="Jogdeo S."/>
            <person name="Krijgsveld J."/>
            <person name="Kriventseva E.V."/>
            <person name="Kultz D."/>
            <person name="Laforsch C."/>
            <person name="Lindquist E."/>
            <person name="Lopez J."/>
            <person name="Manak J.R."/>
            <person name="Muller J."/>
            <person name="Pangilinan J."/>
            <person name="Patwardhan R.P."/>
            <person name="Pitluck S."/>
            <person name="Pritham E.J."/>
            <person name="Rechtsteiner A."/>
            <person name="Rho M."/>
            <person name="Rogozin I.B."/>
            <person name="Sakarya O."/>
            <person name="Salamov A."/>
            <person name="Schaack S."/>
            <person name="Shapiro H."/>
            <person name="Shiga Y."/>
            <person name="Skalitzky C."/>
            <person name="Smith Z."/>
            <person name="Souvorov A."/>
            <person name="Sung W."/>
            <person name="Tang Z."/>
            <person name="Tsuchiya D."/>
            <person name="Tu H."/>
            <person name="Vos H."/>
            <person name="Wang M."/>
            <person name="Wolf Y.I."/>
            <person name="Yamagata H."/>
            <person name="Yamada T."/>
            <person name="Ye Y."/>
            <person name="Shaw J.R."/>
            <person name="Andrews J."/>
            <person name="Crease T.J."/>
            <person name="Tang H."/>
            <person name="Lucas S.M."/>
            <person name="Robertson H.M."/>
            <person name="Bork P."/>
            <person name="Koonin E.V."/>
            <person name="Zdobnov E.M."/>
            <person name="Grigoriev I.V."/>
            <person name="Lynch M."/>
            <person name="Boore J.L."/>
        </authorList>
    </citation>
    <scope>NUCLEOTIDE SEQUENCE [LARGE SCALE GENOMIC DNA]</scope>
</reference>
<evidence type="ECO:0000256" key="8">
    <source>
        <dbReference type="ARBA" id="ARBA00023224"/>
    </source>
</evidence>
<dbReference type="InterPro" id="IPR000611">
    <property type="entry name" value="NPY_rcpt"/>
</dbReference>
<comment type="similarity">
    <text evidence="2 9">Belongs to the G-protein coupled receptor 1 family.</text>
</comment>
<accession>E9GBE9</accession>
<dbReference type="KEGG" id="dpx:DAPPUDRAFT_299730"/>
<keyword evidence="4 11" id="KW-1133">Transmembrane helix</keyword>
<feature type="transmembrane region" description="Helical" evidence="11">
    <location>
        <begin position="172"/>
        <end position="192"/>
    </location>
</feature>
<feature type="transmembrane region" description="Helical" evidence="11">
    <location>
        <begin position="323"/>
        <end position="340"/>
    </location>
</feature>
<evidence type="ECO:0000256" key="1">
    <source>
        <dbReference type="ARBA" id="ARBA00004141"/>
    </source>
</evidence>
<evidence type="ECO:0000256" key="9">
    <source>
        <dbReference type="RuleBase" id="RU000688"/>
    </source>
</evidence>
<dbReference type="PANTHER" id="PTHR24235:SF30">
    <property type="entry name" value="NEUROPEPTIDE F RECEPTOR"/>
    <property type="match status" value="1"/>
</dbReference>
<dbReference type="InterPro" id="IPR000276">
    <property type="entry name" value="GPCR_Rhodpsn"/>
</dbReference>
<dbReference type="CDD" id="cd15203">
    <property type="entry name" value="7tmA_NPYR-like"/>
    <property type="match status" value="1"/>
</dbReference>
<dbReference type="PRINTS" id="PR01012">
    <property type="entry name" value="NRPEPTIDEYR"/>
</dbReference>
<feature type="region of interest" description="Disordered" evidence="10">
    <location>
        <begin position="1"/>
        <end position="23"/>
    </location>
</feature>
<feature type="domain" description="G-protein coupled receptors family 1 profile" evidence="12">
    <location>
        <begin position="111"/>
        <end position="382"/>
    </location>
</feature>
<dbReference type="OrthoDB" id="9046662at2759"/>
<dbReference type="HOGENOM" id="CLU_512173_0_0_1"/>
<evidence type="ECO:0000256" key="10">
    <source>
        <dbReference type="SAM" id="MobiDB-lite"/>
    </source>
</evidence>
<feature type="transmembrane region" description="Helical" evidence="11">
    <location>
        <begin position="360"/>
        <end position="385"/>
    </location>
</feature>
<evidence type="ECO:0000256" key="11">
    <source>
        <dbReference type="SAM" id="Phobius"/>
    </source>
</evidence>
<keyword evidence="3 9" id="KW-0812">Transmembrane</keyword>